<dbReference type="InterPro" id="IPR043917">
    <property type="entry name" value="DUF5753"/>
</dbReference>
<dbReference type="InterPro" id="IPR010982">
    <property type="entry name" value="Lambda_DNA-bd_dom_sf"/>
</dbReference>
<accession>A0ABT6T3Z8</accession>
<dbReference type="SUPFAM" id="SSF47413">
    <property type="entry name" value="lambda repressor-like DNA-binding domains"/>
    <property type="match status" value="1"/>
</dbReference>
<dbReference type="EMBL" id="JASCIS010000032">
    <property type="protein sequence ID" value="MDI3422140.1"/>
    <property type="molecule type" value="Genomic_DNA"/>
</dbReference>
<organism evidence="2 3">
    <name type="scientific">Streptomyces luteolus</name>
    <dbReference type="NCBI Taxonomy" id="3043615"/>
    <lineage>
        <taxon>Bacteria</taxon>
        <taxon>Bacillati</taxon>
        <taxon>Actinomycetota</taxon>
        <taxon>Actinomycetes</taxon>
        <taxon>Kitasatosporales</taxon>
        <taxon>Streptomycetaceae</taxon>
        <taxon>Streptomyces</taxon>
    </lineage>
</organism>
<protein>
    <submittedName>
        <fullName evidence="2">Helix-turn-helix transcriptional regulator</fullName>
    </submittedName>
</protein>
<evidence type="ECO:0000259" key="1">
    <source>
        <dbReference type="SMART" id="SM00530"/>
    </source>
</evidence>
<dbReference type="Proteomes" id="UP001237105">
    <property type="component" value="Unassembled WGS sequence"/>
</dbReference>
<gene>
    <name evidence="2" type="ORF">QIT00_26910</name>
</gene>
<dbReference type="RefSeq" id="WP_282537996.1">
    <property type="nucleotide sequence ID" value="NZ_JASCIS010000032.1"/>
</dbReference>
<dbReference type="SMART" id="SM00530">
    <property type="entry name" value="HTH_XRE"/>
    <property type="match status" value="1"/>
</dbReference>
<sequence>MPTRRVITSRSREPRQRFAEELQSLRAESGASLRQLGEQLGWDWSLFHKMESGETLGGPEVVQALDEHYGTGILLLTLWECALGDPTQFREKYRRYMMLEAEALSLWQYSPDILPGLLQTSDYARALLSTGGLTGDDLTRQVEARIGRSALLVEDGAPRFRAILSETVLRTPLAKPGHWRAQLEHLLHMSERSNVTIHVMEHSAGLHALINTDTMFLRSPGGRTVAWVETGYSGELIEKTDTVEQLQLSYDAVRDLALTPTASRKFITQMLEEAQCDPST</sequence>
<keyword evidence="3" id="KW-1185">Reference proteome</keyword>
<feature type="domain" description="HTH cro/C1-type" evidence="1">
    <location>
        <begin position="21"/>
        <end position="76"/>
    </location>
</feature>
<evidence type="ECO:0000313" key="2">
    <source>
        <dbReference type="EMBL" id="MDI3422140.1"/>
    </source>
</evidence>
<dbReference type="Pfam" id="PF19054">
    <property type="entry name" value="DUF5753"/>
    <property type="match status" value="1"/>
</dbReference>
<comment type="caution">
    <text evidence="2">The sequence shown here is derived from an EMBL/GenBank/DDBJ whole genome shotgun (WGS) entry which is preliminary data.</text>
</comment>
<reference evidence="2 3" key="1">
    <citation type="submission" date="2023-05" db="EMBL/GenBank/DDBJ databases">
        <title>Draft genome sequence of Streptomyces sp. B-S-A12 isolated from a cave soil in Thailand.</title>
        <authorList>
            <person name="Chamroensaksri N."/>
            <person name="Muangham S."/>
        </authorList>
    </citation>
    <scope>NUCLEOTIDE SEQUENCE [LARGE SCALE GENOMIC DNA]</scope>
    <source>
        <strain evidence="2 3">B-S-A12</strain>
    </source>
</reference>
<name>A0ABT6T3Z8_9ACTN</name>
<dbReference type="Pfam" id="PF13560">
    <property type="entry name" value="HTH_31"/>
    <property type="match status" value="1"/>
</dbReference>
<dbReference type="InterPro" id="IPR001387">
    <property type="entry name" value="Cro/C1-type_HTH"/>
</dbReference>
<dbReference type="Gene3D" id="1.10.260.40">
    <property type="entry name" value="lambda repressor-like DNA-binding domains"/>
    <property type="match status" value="1"/>
</dbReference>
<proteinExistence type="predicted"/>
<evidence type="ECO:0000313" key="3">
    <source>
        <dbReference type="Proteomes" id="UP001237105"/>
    </source>
</evidence>